<feature type="domain" description="HTH marR-type" evidence="1">
    <location>
        <begin position="25"/>
        <end position="161"/>
    </location>
</feature>
<dbReference type="InterPro" id="IPR036388">
    <property type="entry name" value="WH-like_DNA-bd_sf"/>
</dbReference>
<reference evidence="2 3" key="1">
    <citation type="submission" date="2016-04" db="EMBL/GenBank/DDBJ databases">
        <authorList>
            <consortium name="Pathogen Informatics"/>
        </authorList>
    </citation>
    <scope>NUCLEOTIDE SEQUENCE [LARGE SCALE GENOMIC DNA]</scope>
    <source>
        <strain evidence="2 3">H044680328</strain>
    </source>
</reference>
<dbReference type="KEGG" id="btrm:SAMEA390648703557"/>
<dbReference type="GO" id="GO:0003700">
    <property type="term" value="F:DNA-binding transcription factor activity"/>
    <property type="evidence" value="ECO:0007669"/>
    <property type="project" value="InterPro"/>
</dbReference>
<dbReference type="Gene3D" id="1.10.10.10">
    <property type="entry name" value="Winged helix-like DNA-binding domain superfamily/Winged helix DNA-binding domain"/>
    <property type="match status" value="1"/>
</dbReference>
<dbReference type="InterPro" id="IPR036390">
    <property type="entry name" value="WH_DNA-bd_sf"/>
</dbReference>
<evidence type="ECO:0000313" key="3">
    <source>
        <dbReference type="Proteomes" id="UP000076825"/>
    </source>
</evidence>
<evidence type="ECO:0000259" key="1">
    <source>
        <dbReference type="PROSITE" id="PS50995"/>
    </source>
</evidence>
<dbReference type="SUPFAM" id="SSF46785">
    <property type="entry name" value="Winged helix' DNA-binding domain"/>
    <property type="match status" value="1"/>
</dbReference>
<accession>A0A157STD3</accession>
<dbReference type="PRINTS" id="PR00598">
    <property type="entry name" value="HTHMARR"/>
</dbReference>
<protein>
    <submittedName>
        <fullName evidence="2">MarR family transcriptional regulator</fullName>
    </submittedName>
</protein>
<dbReference type="STRING" id="123899.SAMEA3906487_03557"/>
<dbReference type="AlphaFoldDB" id="A0A157STD3"/>
<dbReference type="RefSeq" id="WP_033534848.1">
    <property type="nucleotide sequence ID" value="NZ_CP016340.1"/>
</dbReference>
<keyword evidence="3" id="KW-1185">Reference proteome</keyword>
<sequence length="172" mass="18757">MFELKDLPSYDTLERFGADYGNPDVQGLQTWLIWASATQEMLSAFEANLARFGGLSQTQFFVLLLLKRNPGGLSVGRLAEGVSVTSQTMTRVIDRMVGAGLCSRDVDPLDARARLVRLAPQGDAALAQALPGHYAWVARLMGHFDADERQVLTRLMRKLGQPGVLAAPAETP</sequence>
<dbReference type="OrthoDB" id="9787636at2"/>
<dbReference type="eggNOG" id="COG1846">
    <property type="taxonomic scope" value="Bacteria"/>
</dbReference>
<dbReference type="PATRIC" id="fig|123899.6.peg.3558"/>
<dbReference type="GO" id="GO:0006950">
    <property type="term" value="P:response to stress"/>
    <property type="evidence" value="ECO:0007669"/>
    <property type="project" value="TreeGrafter"/>
</dbReference>
<evidence type="ECO:0000313" key="2">
    <source>
        <dbReference type="EMBL" id="SAI73186.1"/>
    </source>
</evidence>
<dbReference type="Pfam" id="PF01047">
    <property type="entry name" value="MarR"/>
    <property type="match status" value="1"/>
</dbReference>
<dbReference type="EMBL" id="LT546645">
    <property type="protein sequence ID" value="SAI73186.1"/>
    <property type="molecule type" value="Genomic_DNA"/>
</dbReference>
<dbReference type="InterPro" id="IPR000835">
    <property type="entry name" value="HTH_MarR-typ"/>
</dbReference>
<name>A0A157STD3_9BORD</name>
<organism evidence="2 3">
    <name type="scientific">Bordetella trematum</name>
    <dbReference type="NCBI Taxonomy" id="123899"/>
    <lineage>
        <taxon>Bacteria</taxon>
        <taxon>Pseudomonadati</taxon>
        <taxon>Pseudomonadota</taxon>
        <taxon>Betaproteobacteria</taxon>
        <taxon>Burkholderiales</taxon>
        <taxon>Alcaligenaceae</taxon>
        <taxon>Bordetella</taxon>
    </lineage>
</organism>
<dbReference type="PANTHER" id="PTHR33164:SF43">
    <property type="entry name" value="HTH-TYPE TRANSCRIPTIONAL REPRESSOR YETL"/>
    <property type="match status" value="1"/>
</dbReference>
<dbReference type="PANTHER" id="PTHR33164">
    <property type="entry name" value="TRANSCRIPTIONAL REGULATOR, MARR FAMILY"/>
    <property type="match status" value="1"/>
</dbReference>
<dbReference type="PROSITE" id="PS50995">
    <property type="entry name" value="HTH_MARR_2"/>
    <property type="match status" value="1"/>
</dbReference>
<dbReference type="InterPro" id="IPR039422">
    <property type="entry name" value="MarR/SlyA-like"/>
</dbReference>
<dbReference type="GeneID" id="56589209"/>
<dbReference type="Proteomes" id="UP000076825">
    <property type="component" value="Chromosome 1"/>
</dbReference>
<dbReference type="SMART" id="SM00347">
    <property type="entry name" value="HTH_MARR"/>
    <property type="match status" value="1"/>
</dbReference>
<proteinExistence type="predicted"/>
<gene>
    <name evidence="2" type="primary">yusO_2</name>
    <name evidence="2" type="ORF">SAMEA3906487_03557</name>
</gene>